<organism evidence="2 3">
    <name type="scientific">Escallonia rubra</name>
    <dbReference type="NCBI Taxonomy" id="112253"/>
    <lineage>
        <taxon>Eukaryota</taxon>
        <taxon>Viridiplantae</taxon>
        <taxon>Streptophyta</taxon>
        <taxon>Embryophyta</taxon>
        <taxon>Tracheophyta</taxon>
        <taxon>Spermatophyta</taxon>
        <taxon>Magnoliopsida</taxon>
        <taxon>eudicotyledons</taxon>
        <taxon>Gunneridae</taxon>
        <taxon>Pentapetalae</taxon>
        <taxon>asterids</taxon>
        <taxon>campanulids</taxon>
        <taxon>Escalloniales</taxon>
        <taxon>Escalloniaceae</taxon>
        <taxon>Escallonia</taxon>
    </lineage>
</organism>
<keyword evidence="3" id="KW-1185">Reference proteome</keyword>
<dbReference type="EMBL" id="JAVXUO010000033">
    <property type="protein sequence ID" value="KAK2995980.1"/>
    <property type="molecule type" value="Genomic_DNA"/>
</dbReference>
<dbReference type="PANTHER" id="PTHR31549:SF180">
    <property type="match status" value="1"/>
</dbReference>
<evidence type="ECO:0000256" key="1">
    <source>
        <dbReference type="SAM" id="MobiDB-lite"/>
    </source>
</evidence>
<accession>A0AA88SPD5</accession>
<dbReference type="PANTHER" id="PTHR31549">
    <property type="entry name" value="PROTEIN, PUTATIVE (DUF247)-RELATED-RELATED"/>
    <property type="match status" value="1"/>
</dbReference>
<dbReference type="Proteomes" id="UP001187471">
    <property type="component" value="Unassembled WGS sequence"/>
</dbReference>
<comment type="caution">
    <text evidence="2">The sequence shown here is derived from an EMBL/GenBank/DDBJ whole genome shotgun (WGS) entry which is preliminary data.</text>
</comment>
<dbReference type="Pfam" id="PF03140">
    <property type="entry name" value="DUF247"/>
    <property type="match status" value="1"/>
</dbReference>
<evidence type="ECO:0000313" key="3">
    <source>
        <dbReference type="Proteomes" id="UP001187471"/>
    </source>
</evidence>
<reference evidence="2" key="1">
    <citation type="submission" date="2022-12" db="EMBL/GenBank/DDBJ databases">
        <title>Draft genome assemblies for two species of Escallonia (Escalloniales).</title>
        <authorList>
            <person name="Chanderbali A."/>
            <person name="Dervinis C."/>
            <person name="Anghel I."/>
            <person name="Soltis D."/>
            <person name="Soltis P."/>
            <person name="Zapata F."/>
        </authorList>
    </citation>
    <scope>NUCLEOTIDE SEQUENCE</scope>
    <source>
        <strain evidence="2">UCBG92.1500</strain>
        <tissue evidence="2">Leaf</tissue>
    </source>
</reference>
<evidence type="ECO:0000313" key="2">
    <source>
        <dbReference type="EMBL" id="KAK2995980.1"/>
    </source>
</evidence>
<proteinExistence type="predicted"/>
<dbReference type="InterPro" id="IPR004158">
    <property type="entry name" value="DUF247_pln"/>
</dbReference>
<sequence length="600" mass="67126">MSLRSILSSSDSEERWVNRIGQYFEKEVAIHDVPVSVFSVPKAISAFKPQAYTPQVIAFGPYHHMQPELYEMEKYKLAAIKSSLTPQQILNFQEIVIDKMKELEPVIRACYHKYLDHDGDALAWIVAIDGLFLLDILRGFGHVQYSQRRNLTRDAVLSRDVMVLENQIPVILLKEIRKNLQLNSVHDADDLELFLMLRGFCQIHSPLKLARVSNLSPYTSCLHLLDLMYHLIVNHQATPTRTEEQVLGLEKTDGRADAKQHRYQSEEEANDLILNVGEILEMGMRLGNGKKVLKPIKVIQVMPWEKISNLLGLKMVNEHDKDNHPIVEEITIPSVSHLSQFAGVKFSHTIGGIGDMKFVQEEATLYLPIITLNANSEVVLRNLVAYELALSDSTGKLEQYVDFMSGIVDTAEDAQLLREKGIIKGDLSNEEIADLFNGMNRLSAKARNKTVDEINESASLPRLLTVGRPFPGNAFPPPPTFLLPTPHPADLLPPSKLPAAARGRRRRALPPFYFTFGHSPRRPNSPRICLSLTHTHLHLLPSPPTSDAIPTPLPHSDATATQLPHGPNNASIVPLPPLQLLPPAMSTAVAVSPCRVHCRR</sequence>
<name>A0AA88SPD5_9ASTE</name>
<protein>
    <submittedName>
        <fullName evidence="2">Uncharacterized protein</fullName>
    </submittedName>
</protein>
<gene>
    <name evidence="2" type="ORF">RJ640_001888</name>
</gene>
<dbReference type="AlphaFoldDB" id="A0AA88SPD5"/>
<feature type="region of interest" description="Disordered" evidence="1">
    <location>
        <begin position="544"/>
        <end position="565"/>
    </location>
</feature>